<accession>A0A060SZM9</accession>
<evidence type="ECO:0000256" key="1">
    <source>
        <dbReference type="SAM" id="MobiDB-lite"/>
    </source>
</evidence>
<feature type="compositionally biased region" description="Basic and acidic residues" evidence="1">
    <location>
        <begin position="71"/>
        <end position="80"/>
    </location>
</feature>
<organism evidence="2 3">
    <name type="scientific">Pycnoporus cinnabarinus</name>
    <name type="common">Cinnabar-red polypore</name>
    <name type="synonym">Trametes cinnabarina</name>
    <dbReference type="NCBI Taxonomy" id="5643"/>
    <lineage>
        <taxon>Eukaryota</taxon>
        <taxon>Fungi</taxon>
        <taxon>Dikarya</taxon>
        <taxon>Basidiomycota</taxon>
        <taxon>Agaricomycotina</taxon>
        <taxon>Agaricomycetes</taxon>
        <taxon>Polyporales</taxon>
        <taxon>Polyporaceae</taxon>
        <taxon>Trametes</taxon>
    </lineage>
</organism>
<dbReference type="AlphaFoldDB" id="A0A060SZM9"/>
<feature type="region of interest" description="Disordered" evidence="1">
    <location>
        <begin position="223"/>
        <end position="260"/>
    </location>
</feature>
<comment type="caution">
    <text evidence="2">The sequence shown here is derived from an EMBL/GenBank/DDBJ whole genome shotgun (WGS) entry which is preliminary data.</text>
</comment>
<evidence type="ECO:0000313" key="2">
    <source>
        <dbReference type="EMBL" id="CDO77714.1"/>
    </source>
</evidence>
<dbReference type="InterPro" id="IPR036869">
    <property type="entry name" value="J_dom_sf"/>
</dbReference>
<dbReference type="HOGENOM" id="CLU_091449_2_0_1"/>
<keyword evidence="3" id="KW-1185">Reference proteome</keyword>
<sequence length="260" mass="28370">MLSPSHLAGHAQTGLVDSSFCQLLYSVPTIFCELGNAVWFSSQLLQVGINQRKSVSVPDESAPHTAPDIPSPERRDKSGREGAMYVRHALLLLQIAHTSHCRDADYDLVRIYHPDSPSARAGGVPAETAHARFQAIAAAYAILTGKKPATALDGTNAGEGFDRTSRPSYHDLSTEMWRARQRKRAELDIGLDDRWKERLMTGAVFVTLALFVLQTYTTRTQALSDARQGRRAVSRDAASSSPPPDVDDAQRLSLDASKGS</sequence>
<evidence type="ECO:0000313" key="3">
    <source>
        <dbReference type="Proteomes" id="UP000029665"/>
    </source>
</evidence>
<protein>
    <recommendedName>
        <fullName evidence="4">J domain-containing protein</fullName>
    </recommendedName>
</protein>
<proteinExistence type="predicted"/>
<dbReference type="EMBL" id="CCBP010000462">
    <property type="protein sequence ID" value="CDO77714.1"/>
    <property type="molecule type" value="Genomic_DNA"/>
</dbReference>
<reference evidence="2" key="1">
    <citation type="submission" date="2014-01" db="EMBL/GenBank/DDBJ databases">
        <title>The genome of the white-rot fungus Pycnoporus cinnabarinus: a basidiomycete model with a versatile arsenal for lignocellulosic biomass breakdown.</title>
        <authorList>
            <person name="Levasseur A."/>
            <person name="Lomascolo A."/>
            <person name="Ruiz-Duenas F.J."/>
            <person name="Uzan E."/>
            <person name="Piumi F."/>
            <person name="Kues U."/>
            <person name="Ram A.F.J."/>
            <person name="Murat C."/>
            <person name="Haon M."/>
            <person name="Benoit I."/>
            <person name="Arfi Y."/>
            <person name="Chevret D."/>
            <person name="Drula E."/>
            <person name="Kwon M.J."/>
            <person name="Gouret P."/>
            <person name="Lesage-Meessen L."/>
            <person name="Lombard V."/>
            <person name="Mariette J."/>
            <person name="Noirot C."/>
            <person name="Park J."/>
            <person name="Patyshakuliyeva A."/>
            <person name="Wieneger R.A.B."/>
            <person name="Wosten H.A.B."/>
            <person name="Martin F."/>
            <person name="Coutinho P.M."/>
            <person name="de Vries R."/>
            <person name="Martinez A.T."/>
            <person name="Klopp C."/>
            <person name="Pontarotti P."/>
            <person name="Henrissat B."/>
            <person name="Record E."/>
        </authorList>
    </citation>
    <scope>NUCLEOTIDE SEQUENCE [LARGE SCALE GENOMIC DNA]</scope>
    <source>
        <strain evidence="2">BRFM137</strain>
    </source>
</reference>
<gene>
    <name evidence="2" type="ORF">BN946_scf184969.g65</name>
</gene>
<dbReference type="SUPFAM" id="SSF46565">
    <property type="entry name" value="Chaperone J-domain"/>
    <property type="match status" value="1"/>
</dbReference>
<evidence type="ECO:0008006" key="4">
    <source>
        <dbReference type="Google" id="ProtNLM"/>
    </source>
</evidence>
<name>A0A060SZM9_PYCCI</name>
<dbReference type="STRING" id="5643.A0A060SZM9"/>
<dbReference type="OrthoDB" id="445556at2759"/>
<feature type="region of interest" description="Disordered" evidence="1">
    <location>
        <begin position="55"/>
        <end position="80"/>
    </location>
</feature>
<dbReference type="Proteomes" id="UP000029665">
    <property type="component" value="Unassembled WGS sequence"/>
</dbReference>